<name>A0A1E3L1D7_9BACL</name>
<dbReference type="InterPro" id="IPR001119">
    <property type="entry name" value="SLH_dom"/>
</dbReference>
<sequence>MKKLISSVFAVATLSVMLSPLMQTTNATTFKDVTSSHWAKTAIDEAVSKGYFKGYADGTFKPGAQVTRAEFAVLLDRVSVNEKAEGKGSFADLAGNWSEKEVNEAVAKGFLTPSDYPNGFKPTTPLTRKEMAKWMSSGLATASTDYKQALTDTVDTVVPVAEYFKKTMSKSEYPYVSLMMGTGLMSGYADGTFGGGKTTTRAEAAVILVRLANVQKQSADSFTGLKELRAVGTTGTNMEVITPFSSGVTSFKNVQGKKMKFRNGAGYSSLNYLIFVDSRDWNNKKGIYASVFVGKEDKKYNYNNVYTLFENQTIYPTANDFGLSHYMNSSLSKIAVGSAIQNTLPDKYGYTTLPVFETKEVFKKYVNNNSGVNLWVANNILISSPDASYITTDGSRFVVLDNK</sequence>
<dbReference type="EMBL" id="MDER01000051">
    <property type="protein sequence ID" value="ODP27598.1"/>
    <property type="molecule type" value="Genomic_DNA"/>
</dbReference>
<dbReference type="InterPro" id="IPR051465">
    <property type="entry name" value="Cell_Envelope_Struct_Comp"/>
</dbReference>
<dbReference type="PANTHER" id="PTHR43308:SF5">
    <property type="entry name" value="S-LAYER PROTEIN _ PEPTIDOGLYCAN ENDO-BETA-N-ACETYLGLUCOSAMINIDASE"/>
    <property type="match status" value="1"/>
</dbReference>
<dbReference type="Pfam" id="PF00395">
    <property type="entry name" value="SLH"/>
    <property type="match status" value="3"/>
</dbReference>
<evidence type="ECO:0000256" key="1">
    <source>
        <dbReference type="SAM" id="SignalP"/>
    </source>
</evidence>
<gene>
    <name evidence="3" type="ORF">PTI45_03053</name>
</gene>
<keyword evidence="1" id="KW-0732">Signal</keyword>
<dbReference type="Proteomes" id="UP000094578">
    <property type="component" value="Unassembled WGS sequence"/>
</dbReference>
<dbReference type="AlphaFoldDB" id="A0A1E3L1D7"/>
<feature type="domain" description="SLH" evidence="2">
    <location>
        <begin position="90"/>
        <end position="149"/>
    </location>
</feature>
<organism evidence="3 4">
    <name type="scientific">Paenibacillus nuruki</name>
    <dbReference type="NCBI Taxonomy" id="1886670"/>
    <lineage>
        <taxon>Bacteria</taxon>
        <taxon>Bacillati</taxon>
        <taxon>Bacillota</taxon>
        <taxon>Bacilli</taxon>
        <taxon>Bacillales</taxon>
        <taxon>Paenibacillaceae</taxon>
        <taxon>Paenibacillus</taxon>
    </lineage>
</organism>
<feature type="signal peptide" evidence="1">
    <location>
        <begin position="1"/>
        <end position="27"/>
    </location>
</feature>
<dbReference type="RefSeq" id="WP_069328448.1">
    <property type="nucleotide sequence ID" value="NZ_MDER01000051.1"/>
</dbReference>
<comment type="caution">
    <text evidence="3">The sequence shown here is derived from an EMBL/GenBank/DDBJ whole genome shotgun (WGS) entry which is preliminary data.</text>
</comment>
<reference evidence="3 4" key="1">
    <citation type="submission" date="2016-08" db="EMBL/GenBank/DDBJ databases">
        <title>Genome sequencing of Paenibacillus sp. TI45-13ar, isolated from Korean traditional nuruk.</title>
        <authorList>
            <person name="Kim S.-J."/>
        </authorList>
    </citation>
    <scope>NUCLEOTIDE SEQUENCE [LARGE SCALE GENOMIC DNA]</scope>
    <source>
        <strain evidence="3 4">TI45-13ar</strain>
    </source>
</reference>
<protein>
    <submittedName>
        <fullName evidence="3">Cellulosome-anchoring protein</fullName>
    </submittedName>
</protein>
<feature type="domain" description="SLH" evidence="2">
    <location>
        <begin position="26"/>
        <end position="89"/>
    </location>
</feature>
<proteinExistence type="predicted"/>
<dbReference type="PATRIC" id="fig|1886670.3.peg.3101"/>
<dbReference type="PROSITE" id="PS51272">
    <property type="entry name" value="SLH"/>
    <property type="match status" value="3"/>
</dbReference>
<accession>A0A1E3L1D7</accession>
<dbReference type="STRING" id="1886670.PTI45_03053"/>
<feature type="domain" description="SLH" evidence="2">
    <location>
        <begin position="159"/>
        <end position="222"/>
    </location>
</feature>
<feature type="chain" id="PRO_5009131189" evidence="1">
    <location>
        <begin position="28"/>
        <end position="403"/>
    </location>
</feature>
<dbReference type="PANTHER" id="PTHR43308">
    <property type="entry name" value="OUTER MEMBRANE PROTEIN ALPHA-RELATED"/>
    <property type="match status" value="1"/>
</dbReference>
<evidence type="ECO:0000313" key="4">
    <source>
        <dbReference type="Proteomes" id="UP000094578"/>
    </source>
</evidence>
<evidence type="ECO:0000259" key="2">
    <source>
        <dbReference type="PROSITE" id="PS51272"/>
    </source>
</evidence>
<evidence type="ECO:0000313" key="3">
    <source>
        <dbReference type="EMBL" id="ODP27598.1"/>
    </source>
</evidence>
<keyword evidence="4" id="KW-1185">Reference proteome</keyword>